<organism evidence="1 2">
    <name type="scientific">Desulfomonile tiedjei</name>
    <dbReference type="NCBI Taxonomy" id="2358"/>
    <lineage>
        <taxon>Bacteria</taxon>
        <taxon>Pseudomonadati</taxon>
        <taxon>Thermodesulfobacteriota</taxon>
        <taxon>Desulfomonilia</taxon>
        <taxon>Desulfomonilales</taxon>
        <taxon>Desulfomonilaceae</taxon>
        <taxon>Desulfomonile</taxon>
    </lineage>
</organism>
<sequence>MSGSDADPATALWRQCTVRAIPAKNVYFERRESPVILNRHPSDTMRCLFG</sequence>
<reference evidence="1" key="1">
    <citation type="submission" date="2020-07" db="EMBL/GenBank/DDBJ databases">
        <title>Huge and variable diversity of episymbiotic CPR bacteria and DPANN archaea in groundwater ecosystems.</title>
        <authorList>
            <person name="He C.Y."/>
            <person name="Keren R."/>
            <person name="Whittaker M."/>
            <person name="Farag I.F."/>
            <person name="Doudna J."/>
            <person name="Cate J.H.D."/>
            <person name="Banfield J.F."/>
        </authorList>
    </citation>
    <scope>NUCLEOTIDE SEQUENCE</scope>
    <source>
        <strain evidence="1">NC_groundwater_1664_Pr3_B-0.1um_52_9</strain>
    </source>
</reference>
<accession>A0A9D6Z2Q2</accession>
<name>A0A9D6Z2Q2_9BACT</name>
<dbReference type="Proteomes" id="UP000807825">
    <property type="component" value="Unassembled WGS sequence"/>
</dbReference>
<dbReference type="EMBL" id="JACRDE010000138">
    <property type="protein sequence ID" value="MBI5248787.1"/>
    <property type="molecule type" value="Genomic_DNA"/>
</dbReference>
<dbReference type="AlphaFoldDB" id="A0A9D6Z2Q2"/>
<comment type="caution">
    <text evidence="1">The sequence shown here is derived from an EMBL/GenBank/DDBJ whole genome shotgun (WGS) entry which is preliminary data.</text>
</comment>
<evidence type="ECO:0000313" key="2">
    <source>
        <dbReference type="Proteomes" id="UP000807825"/>
    </source>
</evidence>
<gene>
    <name evidence="1" type="ORF">HY912_04770</name>
</gene>
<evidence type="ECO:0000313" key="1">
    <source>
        <dbReference type="EMBL" id="MBI5248787.1"/>
    </source>
</evidence>
<protein>
    <submittedName>
        <fullName evidence="1">Uncharacterized protein</fullName>
    </submittedName>
</protein>
<proteinExistence type="predicted"/>